<proteinExistence type="predicted"/>
<evidence type="ECO:0000256" key="2">
    <source>
        <dbReference type="SAM" id="Phobius"/>
    </source>
</evidence>
<feature type="chain" id="PRO_5003518743" evidence="3">
    <location>
        <begin position="20"/>
        <end position="621"/>
    </location>
</feature>
<feature type="domain" description="DUF2427" evidence="4">
    <location>
        <begin position="97"/>
        <end position="198"/>
    </location>
</feature>
<evidence type="ECO:0000256" key="3">
    <source>
        <dbReference type="SAM" id="SignalP"/>
    </source>
</evidence>
<evidence type="ECO:0000259" key="4">
    <source>
        <dbReference type="Pfam" id="PF10348"/>
    </source>
</evidence>
<dbReference type="InParanoid" id="G8YCN3"/>
<organism evidence="6 7">
    <name type="scientific">Pichia sorbitophila (strain ATCC MYA-4447 / BCRC 22081 / CBS 7064 / NBRC 10061 / NRRL Y-12695)</name>
    <name type="common">Hybrid yeast</name>
    <dbReference type="NCBI Taxonomy" id="559304"/>
    <lineage>
        <taxon>Eukaryota</taxon>
        <taxon>Fungi</taxon>
        <taxon>Dikarya</taxon>
        <taxon>Ascomycota</taxon>
        <taxon>Saccharomycotina</taxon>
        <taxon>Pichiomycetes</taxon>
        <taxon>Debaryomycetaceae</taxon>
        <taxon>Millerozyma</taxon>
    </lineage>
</organism>
<feature type="transmembrane region" description="Helical" evidence="2">
    <location>
        <begin position="337"/>
        <end position="356"/>
    </location>
</feature>
<feature type="transmembrane region" description="Helical" evidence="2">
    <location>
        <begin position="147"/>
        <end position="168"/>
    </location>
</feature>
<dbReference type="PANTHER" id="PTHR31685">
    <property type="entry name" value="INTEGRAL MEMBRANE PROTEIN (AFU_ORTHOLOGUE AFUA_6G12730)-RELATED"/>
    <property type="match status" value="1"/>
</dbReference>
<feature type="transmembrane region" description="Helical" evidence="2">
    <location>
        <begin position="582"/>
        <end position="604"/>
    </location>
</feature>
<dbReference type="Pfam" id="PF10355">
    <property type="entry name" value="Ytp1"/>
    <property type="match status" value="1"/>
</dbReference>
<dbReference type="OrthoDB" id="4005299at2759"/>
<evidence type="ECO:0000259" key="5">
    <source>
        <dbReference type="Pfam" id="PF10355"/>
    </source>
</evidence>
<dbReference type="Pfam" id="PF10348">
    <property type="entry name" value="DUF2427"/>
    <property type="match status" value="1"/>
</dbReference>
<dbReference type="OMA" id="NKGWAWN"/>
<feature type="domain" description="Protein YTP1-like C-terminal" evidence="5">
    <location>
        <begin position="310"/>
        <end position="605"/>
    </location>
</feature>
<feature type="region of interest" description="Disordered" evidence="1">
    <location>
        <begin position="56"/>
        <end position="76"/>
    </location>
</feature>
<dbReference type="eggNOG" id="ENOG502QW3E">
    <property type="taxonomic scope" value="Eukaryota"/>
</dbReference>
<feature type="transmembrane region" description="Helical" evidence="2">
    <location>
        <begin position="114"/>
        <end position="135"/>
    </location>
</feature>
<dbReference type="AlphaFoldDB" id="G8YCN3"/>
<name>G8YCN3_PICSO</name>
<keyword evidence="2" id="KW-0472">Membrane</keyword>
<feature type="transmembrane region" description="Helical" evidence="2">
    <location>
        <begin position="478"/>
        <end position="495"/>
    </location>
</feature>
<evidence type="ECO:0000256" key="1">
    <source>
        <dbReference type="SAM" id="MobiDB-lite"/>
    </source>
</evidence>
<gene>
    <name evidence="6" type="primary">Piso0_002455</name>
    <name evidence="6" type="ORF">GNLVRS01_PISO0J12373g</name>
</gene>
<sequence length="621" mass="70118">MQLKTAIALCLCAASAARASSPFAVRGEMDMDMDTDTHMHHEDDGHSPATEAPIVSTTADEHASSSQTPVPHVDKHHHGMPILETSLLPLEREFWEKYNTTTFFTVQTEHKSALYYHIGFLFVSFVLIYPICLVLNNVRSSWYYPVLLLHSTLAITSFFCLSVFFGSAPDLYPNNAYTKMTWIYFFETISLVFFAITSFGFKAIGGDSPKDYFSVSDEESHLETCVSATLNSTESGRNSRNSFELNDLDPDAHLKTSNNSMLNPREVKNSGSKIMNKLVNYPIIHRVVTFFGRFSVYIFNILSWTHFFYFLVYLPTAVATFFCLGQGKSVFNLLAHFIKGGVFFSLGLLSLARYSGGFANKGWSWNHKFVTTTEVGQSRWNRIQSKGLVTMEMLESSLILFYGSTNIFLEHLSNPGGEWTAKDLQHVSIAFIYIGCGLCGVLTEIKLSNWRHEKALENFAKVSPEASRHKIVKASPGFSPNPFPIVTIFWTGVLMSKHAQPSALSTEIHTQWGNMFVYGTLFRFLTYVLLQLLPVNNRFTEPSRPITELITSFTLLCGGLIFMESTDPIILALEYRGFTSMFTLNLSLGVVALFMAWEMLILAYRDWLVKRMKPNRSCNIS</sequence>
<feature type="signal peptide" evidence="3">
    <location>
        <begin position="1"/>
        <end position="19"/>
    </location>
</feature>
<dbReference type="InterPro" id="IPR018827">
    <property type="entry name" value="YTP1_C"/>
</dbReference>
<dbReference type="InterPro" id="IPR018825">
    <property type="entry name" value="DUF2427"/>
</dbReference>
<keyword evidence="2" id="KW-1133">Transmembrane helix</keyword>
<keyword evidence="2" id="KW-0812">Transmembrane</keyword>
<feature type="transmembrane region" description="Helical" evidence="2">
    <location>
        <begin position="180"/>
        <end position="201"/>
    </location>
</feature>
<evidence type="ECO:0000313" key="7">
    <source>
        <dbReference type="Proteomes" id="UP000005222"/>
    </source>
</evidence>
<dbReference type="EMBL" id="FO082050">
    <property type="protein sequence ID" value="CCE82714.1"/>
    <property type="molecule type" value="Genomic_DNA"/>
</dbReference>
<keyword evidence="3" id="KW-0732">Signal</keyword>
<accession>G8YCN3</accession>
<dbReference type="STRING" id="559304.G8YCN3"/>
<keyword evidence="7" id="KW-1185">Reference proteome</keyword>
<reference evidence="6 7" key="1">
    <citation type="journal article" date="2012" name="G3 (Bethesda)">
        <title>Pichia sorbitophila, an interspecies yeast hybrid reveals early steps of genome resolution following polyploidization.</title>
        <authorList>
            <person name="Leh Louis V."/>
            <person name="Despons L."/>
            <person name="Friedrich A."/>
            <person name="Martin T."/>
            <person name="Durrens P."/>
            <person name="Casaregola S."/>
            <person name="Neuveglise C."/>
            <person name="Fairhead C."/>
            <person name="Marck C."/>
            <person name="Cruz J.A."/>
            <person name="Straub M.L."/>
            <person name="Kugler V."/>
            <person name="Sacerdot C."/>
            <person name="Uzunov Z."/>
            <person name="Thierry A."/>
            <person name="Weiss S."/>
            <person name="Bleykasten C."/>
            <person name="De Montigny J."/>
            <person name="Jacques N."/>
            <person name="Jung P."/>
            <person name="Lemaire M."/>
            <person name="Mallet S."/>
            <person name="Morel G."/>
            <person name="Richard G.F."/>
            <person name="Sarkar A."/>
            <person name="Savel G."/>
            <person name="Schacherer J."/>
            <person name="Seret M.L."/>
            <person name="Talla E."/>
            <person name="Samson G."/>
            <person name="Jubin C."/>
            <person name="Poulain J."/>
            <person name="Vacherie B."/>
            <person name="Barbe V."/>
            <person name="Pelletier E."/>
            <person name="Sherman D.J."/>
            <person name="Westhof E."/>
            <person name="Weissenbach J."/>
            <person name="Baret P.V."/>
            <person name="Wincker P."/>
            <person name="Gaillardin C."/>
            <person name="Dujon B."/>
            <person name="Souciet J.L."/>
        </authorList>
    </citation>
    <scope>NUCLEOTIDE SEQUENCE [LARGE SCALE GENOMIC DNA]</scope>
    <source>
        <strain evidence="7">ATCC MYA-4447 / BCRC 22081 / CBS 7064 / NBRC 10061 / NRRL Y-12695</strain>
    </source>
</reference>
<dbReference type="HOGENOM" id="CLU_012543_1_0_1"/>
<feature type="transmembrane region" description="Helical" evidence="2">
    <location>
        <begin position="545"/>
        <end position="562"/>
    </location>
</feature>
<evidence type="ECO:0000313" key="6">
    <source>
        <dbReference type="EMBL" id="CCE82714.1"/>
    </source>
</evidence>
<protein>
    <submittedName>
        <fullName evidence="6">Piso0_002455 protein</fullName>
    </submittedName>
</protein>
<feature type="transmembrane region" description="Helical" evidence="2">
    <location>
        <begin position="307"/>
        <end position="325"/>
    </location>
</feature>
<feature type="transmembrane region" description="Helical" evidence="2">
    <location>
        <begin position="424"/>
        <end position="445"/>
    </location>
</feature>
<dbReference type="PANTHER" id="PTHR31685:SF3">
    <property type="entry name" value="INTEGRAL MEMBRANE PROTEIN (AFU_ORTHOLOGUE AFUA_6G12730)"/>
    <property type="match status" value="1"/>
</dbReference>
<feature type="transmembrane region" description="Helical" evidence="2">
    <location>
        <begin position="515"/>
        <end position="533"/>
    </location>
</feature>
<dbReference type="Proteomes" id="UP000005222">
    <property type="component" value="Chromosome J"/>
</dbReference>
<dbReference type="FunCoup" id="G8YCN3">
    <property type="interactions" value="25"/>
</dbReference>